<reference evidence="2 3" key="1">
    <citation type="submission" date="2014-05" db="EMBL/GenBank/DDBJ databases">
        <title>Cellulosimicrobium funkei U11 genome.</title>
        <authorList>
            <person name="Hu C."/>
            <person name="Gong Y."/>
            <person name="Wan W."/>
            <person name="Jiang M."/>
        </authorList>
    </citation>
    <scope>NUCLEOTIDE SEQUENCE [LARGE SCALE GENOMIC DNA]</scope>
    <source>
        <strain evidence="2 3">U11</strain>
    </source>
</reference>
<sequence>MDVSRYADHSPYSDPGRHAPLLAAVTPDPARLHAAVTTAVVHYRAGATAPTPAQLDDVDRRWVASTLDAVVERAPGPLDAPRSPEQQAGGCCRDHSLLAVAVLREHDVPARTRLGFTDYLGEGGFHHDHVVVERHDGERWVRSDPELEQGSRAFDLHDLPTGEGAPFETAAEVWTAYRAGRRDLADHGAGPDVPWLAGPGFVQRYVLADLAHRQQHELLLWDVWGAATMPGAAPDPAVLALTDRVAELTLLADAGDRTAEAALAGLWATDDRLRPGRYVMTWSPTGRLGWTDLVARRTGWAALPRDAVLVG</sequence>
<organism evidence="2 3">
    <name type="scientific">Cellulosimicrobium funkei</name>
    <dbReference type="NCBI Taxonomy" id="264251"/>
    <lineage>
        <taxon>Bacteria</taxon>
        <taxon>Bacillati</taxon>
        <taxon>Actinomycetota</taxon>
        <taxon>Actinomycetes</taxon>
        <taxon>Micrococcales</taxon>
        <taxon>Promicromonosporaceae</taxon>
        <taxon>Cellulosimicrobium</taxon>
    </lineage>
</organism>
<name>A0A0H2L8Z2_9MICO</name>
<evidence type="ECO:0000313" key="2">
    <source>
        <dbReference type="EMBL" id="KLN36627.1"/>
    </source>
</evidence>
<dbReference type="InterPro" id="IPR002931">
    <property type="entry name" value="Transglutaminase-like"/>
</dbReference>
<dbReference type="Pfam" id="PF01841">
    <property type="entry name" value="Transglut_core"/>
    <property type="match status" value="1"/>
</dbReference>
<dbReference type="STRING" id="264251.FB00_01885"/>
<dbReference type="Gene3D" id="3.10.620.30">
    <property type="match status" value="1"/>
</dbReference>
<dbReference type="Proteomes" id="UP000035265">
    <property type="component" value="Unassembled WGS sequence"/>
</dbReference>
<protein>
    <recommendedName>
        <fullName evidence="1">Transglutaminase-like domain-containing protein</fullName>
    </recommendedName>
</protein>
<dbReference type="PATRIC" id="fig|264251.5.peg.389"/>
<evidence type="ECO:0000313" key="3">
    <source>
        <dbReference type="Proteomes" id="UP000035265"/>
    </source>
</evidence>
<comment type="caution">
    <text evidence="2">The sequence shown here is derived from an EMBL/GenBank/DDBJ whole genome shotgun (WGS) entry which is preliminary data.</text>
</comment>
<dbReference type="EMBL" id="JNBQ01000001">
    <property type="protein sequence ID" value="KLN36627.1"/>
    <property type="molecule type" value="Genomic_DNA"/>
</dbReference>
<evidence type="ECO:0000259" key="1">
    <source>
        <dbReference type="Pfam" id="PF01841"/>
    </source>
</evidence>
<gene>
    <name evidence="2" type="ORF">FB00_01885</name>
</gene>
<dbReference type="InterPro" id="IPR038765">
    <property type="entry name" value="Papain-like_cys_pep_sf"/>
</dbReference>
<dbReference type="AlphaFoldDB" id="A0A0H2L8Z2"/>
<dbReference type="SUPFAM" id="SSF54001">
    <property type="entry name" value="Cysteine proteinases"/>
    <property type="match status" value="1"/>
</dbReference>
<keyword evidence="3" id="KW-1185">Reference proteome</keyword>
<dbReference type="RefSeq" id="WP_047231077.1">
    <property type="nucleotide sequence ID" value="NZ_JNBQ01000001.1"/>
</dbReference>
<accession>A0A0H2L8Z2</accession>
<feature type="domain" description="Transglutaminase-like" evidence="1">
    <location>
        <begin position="61"/>
        <end position="145"/>
    </location>
</feature>
<proteinExistence type="predicted"/>